<dbReference type="InterPro" id="IPR014710">
    <property type="entry name" value="RmlC-like_jellyroll"/>
</dbReference>
<dbReference type="SUPFAM" id="SSF51206">
    <property type="entry name" value="cAMP-binding domain-like"/>
    <property type="match status" value="1"/>
</dbReference>
<dbReference type="InterPro" id="IPR018490">
    <property type="entry name" value="cNMP-bd_dom_sf"/>
</dbReference>
<keyword evidence="3" id="KW-1185">Reference proteome</keyword>
<comment type="caution">
    <text evidence="2">The sequence shown here is derived from an EMBL/GenBank/DDBJ whole genome shotgun (WGS) entry which is preliminary data.</text>
</comment>
<name>A0ABT8W8R9_9FLAO</name>
<feature type="domain" description="Cyclic nucleotide-binding" evidence="1">
    <location>
        <begin position="26"/>
        <end position="112"/>
    </location>
</feature>
<dbReference type="RefSeq" id="WP_303277206.1">
    <property type="nucleotide sequence ID" value="NZ_JAUOEK010000072.1"/>
</dbReference>
<organism evidence="2 3">
    <name type="scientific">Flavivirga aquimarina</name>
    <dbReference type="NCBI Taxonomy" id="2027862"/>
    <lineage>
        <taxon>Bacteria</taxon>
        <taxon>Pseudomonadati</taxon>
        <taxon>Bacteroidota</taxon>
        <taxon>Flavobacteriia</taxon>
        <taxon>Flavobacteriales</taxon>
        <taxon>Flavobacteriaceae</taxon>
        <taxon>Flavivirga</taxon>
    </lineage>
</organism>
<gene>
    <name evidence="2" type="ORF">Q4Q35_06820</name>
</gene>
<dbReference type="EMBL" id="JAUOEK010000072">
    <property type="protein sequence ID" value="MDO5969513.1"/>
    <property type="molecule type" value="Genomic_DNA"/>
</dbReference>
<protein>
    <submittedName>
        <fullName evidence="2">Crp/Fnr family transcriptional regulator</fullName>
    </submittedName>
</protein>
<sequence>MNNFFIDTFKITKNEAQILSSSFYIEEYSKGDIFLKHGDICNTIGFVKKGLLKSITIGKEKELIDDFIFENQFVADYRSYLTKKKSTKDIICIENCTIHTIHREKLEELSNKYLFISKIEKKVTEHLYVLAEKKFDDLRLLNAEERYLKLFNSNRRLLYKIPQYDIASCLSISPETVSRIRKKLTKRS</sequence>
<dbReference type="Gene3D" id="2.60.120.10">
    <property type="entry name" value="Jelly Rolls"/>
    <property type="match status" value="1"/>
</dbReference>
<reference evidence="2" key="1">
    <citation type="submission" date="2023-07" db="EMBL/GenBank/DDBJ databases">
        <title>Two novel species in the genus Flavivirga.</title>
        <authorList>
            <person name="Kwon K."/>
        </authorList>
    </citation>
    <scope>NUCLEOTIDE SEQUENCE</scope>
    <source>
        <strain evidence="2">KCTC 52353</strain>
    </source>
</reference>
<evidence type="ECO:0000313" key="3">
    <source>
        <dbReference type="Proteomes" id="UP001176883"/>
    </source>
</evidence>
<accession>A0ABT8W8R9</accession>
<dbReference type="InterPro" id="IPR000595">
    <property type="entry name" value="cNMP-bd_dom"/>
</dbReference>
<dbReference type="CDD" id="cd00038">
    <property type="entry name" value="CAP_ED"/>
    <property type="match status" value="1"/>
</dbReference>
<dbReference type="Pfam" id="PF00027">
    <property type="entry name" value="cNMP_binding"/>
    <property type="match status" value="1"/>
</dbReference>
<evidence type="ECO:0000259" key="1">
    <source>
        <dbReference type="Pfam" id="PF00027"/>
    </source>
</evidence>
<proteinExistence type="predicted"/>
<evidence type="ECO:0000313" key="2">
    <source>
        <dbReference type="EMBL" id="MDO5969513.1"/>
    </source>
</evidence>
<dbReference type="Proteomes" id="UP001176883">
    <property type="component" value="Unassembled WGS sequence"/>
</dbReference>